<feature type="transmembrane region" description="Helical" evidence="6">
    <location>
        <begin position="131"/>
        <end position="149"/>
    </location>
</feature>
<dbReference type="InterPro" id="IPR000620">
    <property type="entry name" value="EamA_dom"/>
</dbReference>
<dbReference type="InterPro" id="IPR037185">
    <property type="entry name" value="EmrE-like"/>
</dbReference>
<dbReference type="SUPFAM" id="SSF103481">
    <property type="entry name" value="Multidrug resistance efflux transporter EmrE"/>
    <property type="match status" value="2"/>
</dbReference>
<accession>A0AAP0RCR0</accession>
<gene>
    <name evidence="8" type="ORF">L1049_022576</name>
</gene>
<evidence type="ECO:0000256" key="4">
    <source>
        <dbReference type="ARBA" id="ARBA00022989"/>
    </source>
</evidence>
<feature type="transmembrane region" description="Helical" evidence="6">
    <location>
        <begin position="101"/>
        <end position="119"/>
    </location>
</feature>
<reference evidence="8 9" key="1">
    <citation type="journal article" date="2024" name="Plant J.">
        <title>Genome sequences and population genomics reveal climatic adaptation and genomic divergence between two closely related sweetgum species.</title>
        <authorList>
            <person name="Xu W.Q."/>
            <person name="Ren C.Q."/>
            <person name="Zhang X.Y."/>
            <person name="Comes H.P."/>
            <person name="Liu X.H."/>
            <person name="Li Y.G."/>
            <person name="Kettle C.J."/>
            <person name="Jalonen R."/>
            <person name="Gaisberger H."/>
            <person name="Ma Y.Z."/>
            <person name="Qiu Y.X."/>
        </authorList>
    </citation>
    <scope>NUCLEOTIDE SEQUENCE [LARGE SCALE GENOMIC DNA]</scope>
    <source>
        <strain evidence="8">Hangzhou</strain>
    </source>
</reference>
<dbReference type="GO" id="GO:0022857">
    <property type="term" value="F:transmembrane transporter activity"/>
    <property type="evidence" value="ECO:0007669"/>
    <property type="project" value="InterPro"/>
</dbReference>
<feature type="domain" description="EamA" evidence="7">
    <location>
        <begin position="183"/>
        <end position="321"/>
    </location>
</feature>
<dbReference type="AlphaFoldDB" id="A0AAP0RCR0"/>
<proteinExistence type="inferred from homology"/>
<comment type="caution">
    <text evidence="8">The sequence shown here is derived from an EMBL/GenBank/DDBJ whole genome shotgun (WGS) entry which is preliminary data.</text>
</comment>
<feature type="transmembrane region" description="Helical" evidence="6">
    <location>
        <begin position="247"/>
        <end position="266"/>
    </location>
</feature>
<sequence>MKTYTSCAVMVLVQFAYGGSNILMKIALEKGLNQLVFVVYRHVIAMFLLGPFAYVLERKQRPSLSFSVFAKIFVLASLGTTIHLNVYYAGLAYTSPTVASAMSNVIPSLTFLLAVLLGMEKVKISCVRGRAKVLGTLICIGGSLVFTFWKGGYLFKGFEERPLINIYDNTKGSVGHGKENWIKGAALILTSHIAWSLWLILQSVVYKVYPARLSLNALICLFASLQSSFLALFFGRNQTLWRLDWNVQLVTIIYCGVVISALVYYLQTWCISTEGPVFAAMFSPLLLIIVGIFSAFALAERFHLGSLVGALLIIVGLYCVLWAKRTESLAEGPHESENGCDSRKMLEISVHDHPAVNHLTSESK</sequence>
<dbReference type="EMBL" id="JBBPBK010000011">
    <property type="protein sequence ID" value="KAK9275313.1"/>
    <property type="molecule type" value="Genomic_DNA"/>
</dbReference>
<comment type="similarity">
    <text evidence="2 6">Belongs to the drug/metabolite transporter (DMT) superfamily. Plant drug/metabolite exporter (P-DME) (TC 2.A.7.4) family.</text>
</comment>
<evidence type="ECO:0000256" key="2">
    <source>
        <dbReference type="ARBA" id="ARBA00007635"/>
    </source>
</evidence>
<name>A0AAP0RCR0_LIQFO</name>
<evidence type="ECO:0000313" key="9">
    <source>
        <dbReference type="Proteomes" id="UP001415857"/>
    </source>
</evidence>
<keyword evidence="9" id="KW-1185">Reference proteome</keyword>
<evidence type="ECO:0000256" key="5">
    <source>
        <dbReference type="ARBA" id="ARBA00023136"/>
    </source>
</evidence>
<protein>
    <recommendedName>
        <fullName evidence="6">WAT1-related protein</fullName>
    </recommendedName>
</protein>
<keyword evidence="4 6" id="KW-1133">Transmembrane helix</keyword>
<dbReference type="Proteomes" id="UP001415857">
    <property type="component" value="Unassembled WGS sequence"/>
</dbReference>
<keyword evidence="3 6" id="KW-0812">Transmembrane</keyword>
<feature type="transmembrane region" description="Helical" evidence="6">
    <location>
        <begin position="181"/>
        <end position="201"/>
    </location>
</feature>
<feature type="transmembrane region" description="Helical" evidence="6">
    <location>
        <begin position="68"/>
        <end position="89"/>
    </location>
</feature>
<evidence type="ECO:0000256" key="6">
    <source>
        <dbReference type="RuleBase" id="RU363077"/>
    </source>
</evidence>
<comment type="subcellular location">
    <subcellularLocation>
        <location evidence="1 6">Membrane</location>
        <topology evidence="1 6">Multi-pass membrane protein</topology>
    </subcellularLocation>
</comment>
<dbReference type="PANTHER" id="PTHR31218">
    <property type="entry name" value="WAT1-RELATED PROTEIN"/>
    <property type="match status" value="1"/>
</dbReference>
<organism evidence="8 9">
    <name type="scientific">Liquidambar formosana</name>
    <name type="common">Formosan gum</name>
    <dbReference type="NCBI Taxonomy" id="63359"/>
    <lineage>
        <taxon>Eukaryota</taxon>
        <taxon>Viridiplantae</taxon>
        <taxon>Streptophyta</taxon>
        <taxon>Embryophyta</taxon>
        <taxon>Tracheophyta</taxon>
        <taxon>Spermatophyta</taxon>
        <taxon>Magnoliopsida</taxon>
        <taxon>eudicotyledons</taxon>
        <taxon>Gunneridae</taxon>
        <taxon>Pentapetalae</taxon>
        <taxon>Saxifragales</taxon>
        <taxon>Altingiaceae</taxon>
        <taxon>Liquidambar</taxon>
    </lineage>
</organism>
<evidence type="ECO:0000259" key="7">
    <source>
        <dbReference type="Pfam" id="PF00892"/>
    </source>
</evidence>
<dbReference type="InterPro" id="IPR030184">
    <property type="entry name" value="WAT1-related"/>
</dbReference>
<feature type="domain" description="EamA" evidence="7">
    <location>
        <begin position="9"/>
        <end position="146"/>
    </location>
</feature>
<keyword evidence="5 6" id="KW-0472">Membrane</keyword>
<dbReference type="Pfam" id="PF00892">
    <property type="entry name" value="EamA"/>
    <property type="match status" value="2"/>
</dbReference>
<feature type="transmembrane region" description="Helical" evidence="6">
    <location>
        <begin position="34"/>
        <end position="56"/>
    </location>
</feature>
<feature type="transmembrane region" description="Helical" evidence="6">
    <location>
        <begin position="278"/>
        <end position="298"/>
    </location>
</feature>
<feature type="transmembrane region" description="Helical" evidence="6">
    <location>
        <begin position="213"/>
        <end position="235"/>
    </location>
</feature>
<evidence type="ECO:0000313" key="8">
    <source>
        <dbReference type="EMBL" id="KAK9275313.1"/>
    </source>
</evidence>
<feature type="transmembrane region" description="Helical" evidence="6">
    <location>
        <begin position="304"/>
        <end position="323"/>
    </location>
</feature>
<dbReference type="GO" id="GO:0016020">
    <property type="term" value="C:membrane"/>
    <property type="evidence" value="ECO:0007669"/>
    <property type="project" value="UniProtKB-SubCell"/>
</dbReference>
<evidence type="ECO:0000256" key="1">
    <source>
        <dbReference type="ARBA" id="ARBA00004141"/>
    </source>
</evidence>
<evidence type="ECO:0000256" key="3">
    <source>
        <dbReference type="ARBA" id="ARBA00022692"/>
    </source>
</evidence>